<dbReference type="AlphaFoldDB" id="A0A5S9QIN0"/>
<feature type="region of interest" description="Disordered" evidence="1">
    <location>
        <begin position="36"/>
        <end position="60"/>
    </location>
</feature>
<sequence length="60" mass="6645">MAWLADTPLFNAFVIDNDGNEIPITRAMIEKSCAALEETTEPSASKTGPEINHSRWSETH</sequence>
<evidence type="ECO:0000313" key="3">
    <source>
        <dbReference type="Proteomes" id="UP000434580"/>
    </source>
</evidence>
<dbReference type="InterPro" id="IPR054635">
    <property type="entry name" value="PA1571-like"/>
</dbReference>
<gene>
    <name evidence="2" type="ORF">DPBNPPHM_02302</name>
</gene>
<proteinExistence type="predicted"/>
<evidence type="ECO:0000256" key="1">
    <source>
        <dbReference type="SAM" id="MobiDB-lite"/>
    </source>
</evidence>
<accession>A0A5S9QIN0</accession>
<dbReference type="EMBL" id="CACSII010000019">
    <property type="protein sequence ID" value="CAA0117596.1"/>
    <property type="molecule type" value="Genomic_DNA"/>
</dbReference>
<protein>
    <submittedName>
        <fullName evidence="2">Uncharacterized protein</fullName>
    </submittedName>
</protein>
<name>A0A5S9QIN0_9GAMM</name>
<evidence type="ECO:0000313" key="2">
    <source>
        <dbReference type="EMBL" id="CAA0117596.1"/>
    </source>
</evidence>
<dbReference type="NCBIfam" id="NF045613">
    <property type="entry name" value="PA1571_fam"/>
    <property type="match status" value="1"/>
</dbReference>
<organism evidence="2 3">
    <name type="scientific">BD1-7 clade bacterium</name>
    <dbReference type="NCBI Taxonomy" id="2029982"/>
    <lineage>
        <taxon>Bacteria</taxon>
        <taxon>Pseudomonadati</taxon>
        <taxon>Pseudomonadota</taxon>
        <taxon>Gammaproteobacteria</taxon>
        <taxon>Cellvibrionales</taxon>
        <taxon>Spongiibacteraceae</taxon>
        <taxon>BD1-7 clade</taxon>
    </lineage>
</organism>
<dbReference type="Proteomes" id="UP000434580">
    <property type="component" value="Unassembled WGS sequence"/>
</dbReference>
<reference evidence="2 3" key="1">
    <citation type="submission" date="2019-11" db="EMBL/GenBank/DDBJ databases">
        <authorList>
            <person name="Holert J."/>
        </authorList>
    </citation>
    <scope>NUCLEOTIDE SEQUENCE [LARGE SCALE GENOMIC DNA]</scope>
    <source>
        <strain evidence="2">BC5_2</strain>
    </source>
</reference>